<keyword evidence="2" id="KW-1185">Reference proteome</keyword>
<protein>
    <submittedName>
        <fullName evidence="1">Uncharacterized protein</fullName>
    </submittedName>
</protein>
<evidence type="ECO:0000313" key="2">
    <source>
        <dbReference type="Proteomes" id="UP001222325"/>
    </source>
</evidence>
<sequence length="211" mass="23294">MELRGHESPACQVTRVKSLGLKPKKLLLRIESLSESCLSDSISLHYFPILSRQSHARNPSSQNPHRKVHAQRPIQRNTTDFRQTVEAFALNLLLHGVRLVIHWRGVWPPLCPSMGDPHGPHHLPPVGDPCGMLRPTYQLHQPVDAPASFWPLLVVPSQFAFSITHLRTTRASLAKLGSFDASMDALVQVDGDSARCVALAHVRALQVIGAG</sequence>
<comment type="caution">
    <text evidence="1">The sequence shown here is derived from an EMBL/GenBank/DDBJ whole genome shotgun (WGS) entry which is preliminary data.</text>
</comment>
<dbReference type="AlphaFoldDB" id="A0AAD6XY79"/>
<name>A0AAD6XY79_9AGAR</name>
<gene>
    <name evidence="1" type="ORF">B0H15DRAFT_54256</name>
</gene>
<organism evidence="1 2">
    <name type="scientific">Mycena belliarum</name>
    <dbReference type="NCBI Taxonomy" id="1033014"/>
    <lineage>
        <taxon>Eukaryota</taxon>
        <taxon>Fungi</taxon>
        <taxon>Dikarya</taxon>
        <taxon>Basidiomycota</taxon>
        <taxon>Agaricomycotina</taxon>
        <taxon>Agaricomycetes</taxon>
        <taxon>Agaricomycetidae</taxon>
        <taxon>Agaricales</taxon>
        <taxon>Marasmiineae</taxon>
        <taxon>Mycenaceae</taxon>
        <taxon>Mycena</taxon>
    </lineage>
</organism>
<evidence type="ECO:0000313" key="1">
    <source>
        <dbReference type="EMBL" id="KAJ7096703.1"/>
    </source>
</evidence>
<reference evidence="1" key="1">
    <citation type="submission" date="2023-03" db="EMBL/GenBank/DDBJ databases">
        <title>Massive genome expansion in bonnet fungi (Mycena s.s.) driven by repeated elements and novel gene families across ecological guilds.</title>
        <authorList>
            <consortium name="Lawrence Berkeley National Laboratory"/>
            <person name="Harder C.B."/>
            <person name="Miyauchi S."/>
            <person name="Viragh M."/>
            <person name="Kuo A."/>
            <person name="Thoen E."/>
            <person name="Andreopoulos B."/>
            <person name="Lu D."/>
            <person name="Skrede I."/>
            <person name="Drula E."/>
            <person name="Henrissat B."/>
            <person name="Morin E."/>
            <person name="Kohler A."/>
            <person name="Barry K."/>
            <person name="LaButti K."/>
            <person name="Morin E."/>
            <person name="Salamov A."/>
            <person name="Lipzen A."/>
            <person name="Mereny Z."/>
            <person name="Hegedus B."/>
            <person name="Baldrian P."/>
            <person name="Stursova M."/>
            <person name="Weitz H."/>
            <person name="Taylor A."/>
            <person name="Grigoriev I.V."/>
            <person name="Nagy L.G."/>
            <person name="Martin F."/>
            <person name="Kauserud H."/>
        </authorList>
    </citation>
    <scope>NUCLEOTIDE SEQUENCE</scope>
    <source>
        <strain evidence="1">CBHHK173m</strain>
    </source>
</reference>
<dbReference type="Proteomes" id="UP001222325">
    <property type="component" value="Unassembled WGS sequence"/>
</dbReference>
<accession>A0AAD6XY79</accession>
<proteinExistence type="predicted"/>
<dbReference type="EMBL" id="JARJCN010000011">
    <property type="protein sequence ID" value="KAJ7096703.1"/>
    <property type="molecule type" value="Genomic_DNA"/>
</dbReference>